<sequence length="128" mass="13978">MRGAATGSRICCQDLETFELAKRALVAERALGVTLQLVDEEGYISRQVTSKSRSESLAPDSFNDRQLAVIRALEKVFEHCQKEGIQLVGFSDELVAQRVGTKTNHLGLSAGALDLDTHGMYRGADLEP</sequence>
<evidence type="ECO:0000313" key="2">
    <source>
        <dbReference type="Proteomes" id="UP000325302"/>
    </source>
</evidence>
<dbReference type="AlphaFoldDB" id="A0A5A9W427"/>
<proteinExistence type="predicted"/>
<dbReference type="OrthoDB" id="6118011at2"/>
<accession>A0A5A9W427</accession>
<gene>
    <name evidence="1" type="ORF">E1H14_05425</name>
</gene>
<reference evidence="1 2" key="1">
    <citation type="submission" date="2019-03" db="EMBL/GenBank/DDBJ databases">
        <title>Nitrincola sp. nov. isolated from an Indian soda lake.</title>
        <authorList>
            <person name="Joshi A."/>
            <person name="Thite S.V."/>
            <person name="Joseph N."/>
            <person name="Dhotre D."/>
            <person name="Moorthy M."/>
            <person name="Shouche Y.S."/>
        </authorList>
    </citation>
    <scope>NUCLEOTIDE SEQUENCE [LARGE SCALE GENOMIC DNA]</scope>
    <source>
        <strain evidence="1 2">MEB193</strain>
    </source>
</reference>
<dbReference type="Proteomes" id="UP000325302">
    <property type="component" value="Unassembled WGS sequence"/>
</dbReference>
<dbReference type="EMBL" id="SMRS01000003">
    <property type="protein sequence ID" value="KAA0875516.1"/>
    <property type="molecule type" value="Genomic_DNA"/>
</dbReference>
<name>A0A5A9W427_9GAMM</name>
<comment type="caution">
    <text evidence="1">The sequence shown here is derived from an EMBL/GenBank/DDBJ whole genome shotgun (WGS) entry which is preliminary data.</text>
</comment>
<keyword evidence="2" id="KW-1185">Reference proteome</keyword>
<evidence type="ECO:0000313" key="1">
    <source>
        <dbReference type="EMBL" id="KAA0875516.1"/>
    </source>
</evidence>
<organism evidence="1 2">
    <name type="scientific">Nitrincola tapanii</name>
    <dbReference type="NCBI Taxonomy" id="1708751"/>
    <lineage>
        <taxon>Bacteria</taxon>
        <taxon>Pseudomonadati</taxon>
        <taxon>Pseudomonadota</taxon>
        <taxon>Gammaproteobacteria</taxon>
        <taxon>Oceanospirillales</taxon>
        <taxon>Oceanospirillaceae</taxon>
        <taxon>Nitrincola</taxon>
    </lineage>
</organism>
<protein>
    <submittedName>
        <fullName evidence="1">Response regulator</fullName>
    </submittedName>
</protein>